<comment type="caution">
    <text evidence="5">The sequence shown here is derived from an EMBL/GenBank/DDBJ whole genome shotgun (WGS) entry which is preliminary data.</text>
</comment>
<dbReference type="Pfam" id="PF00036">
    <property type="entry name" value="EF-hand_1"/>
    <property type="match status" value="1"/>
</dbReference>
<keyword evidence="3" id="KW-0106">Calcium</keyword>
<sequence length="109" mass="13018">AFFEKYDKDSDGEINFDEFVLYVKEHEKELLSFFQNVDTNKDGYVDASEIVESFKKVGVQIGKKEAEKLLKRMDKDGTLKIDWDEWRHYLILTPTESIHDILHYWRHSS</sequence>
<reference evidence="5" key="1">
    <citation type="journal article" date="2023" name="PLoS Negl. Trop. Dis.">
        <title>A genome sequence for Biomphalaria pfeifferi, the major vector snail for the human-infecting parasite Schistosoma mansoni.</title>
        <authorList>
            <person name="Bu L."/>
            <person name="Lu L."/>
            <person name="Laidemitt M.R."/>
            <person name="Zhang S.M."/>
            <person name="Mutuku M."/>
            <person name="Mkoji G."/>
            <person name="Steinauer M."/>
            <person name="Loker E.S."/>
        </authorList>
    </citation>
    <scope>NUCLEOTIDE SEQUENCE</scope>
    <source>
        <strain evidence="5">KasaAsao</strain>
    </source>
</reference>
<gene>
    <name evidence="5" type="ORF">Bpfe_025500</name>
</gene>
<feature type="non-terminal residue" evidence="5">
    <location>
        <position position="109"/>
    </location>
</feature>
<dbReference type="Pfam" id="PF13499">
    <property type="entry name" value="EF-hand_7"/>
    <property type="match status" value="1"/>
</dbReference>
<keyword evidence="2" id="KW-0677">Repeat</keyword>
<dbReference type="AlphaFoldDB" id="A0AAD8AZA1"/>
<feature type="non-terminal residue" evidence="5">
    <location>
        <position position="1"/>
    </location>
</feature>
<dbReference type="SMART" id="SM00054">
    <property type="entry name" value="EFh"/>
    <property type="match status" value="3"/>
</dbReference>
<dbReference type="SUPFAM" id="SSF47473">
    <property type="entry name" value="EF-hand"/>
    <property type="match status" value="1"/>
</dbReference>
<feature type="domain" description="EF-hand" evidence="4">
    <location>
        <begin position="61"/>
        <end position="96"/>
    </location>
</feature>
<dbReference type="InterPro" id="IPR018247">
    <property type="entry name" value="EF_Hand_1_Ca_BS"/>
</dbReference>
<dbReference type="InterPro" id="IPR051581">
    <property type="entry name" value="Ca-bind"/>
</dbReference>
<evidence type="ECO:0000313" key="5">
    <source>
        <dbReference type="EMBL" id="KAK0045117.1"/>
    </source>
</evidence>
<dbReference type="PROSITE" id="PS50222">
    <property type="entry name" value="EF_HAND_2"/>
    <property type="match status" value="3"/>
</dbReference>
<dbReference type="InterPro" id="IPR002048">
    <property type="entry name" value="EF_hand_dom"/>
</dbReference>
<organism evidence="5 6">
    <name type="scientific">Biomphalaria pfeifferi</name>
    <name type="common">Bloodfluke planorb</name>
    <name type="synonym">Freshwater snail</name>
    <dbReference type="NCBI Taxonomy" id="112525"/>
    <lineage>
        <taxon>Eukaryota</taxon>
        <taxon>Metazoa</taxon>
        <taxon>Spiralia</taxon>
        <taxon>Lophotrochozoa</taxon>
        <taxon>Mollusca</taxon>
        <taxon>Gastropoda</taxon>
        <taxon>Heterobranchia</taxon>
        <taxon>Euthyneura</taxon>
        <taxon>Panpulmonata</taxon>
        <taxon>Hygrophila</taxon>
        <taxon>Lymnaeoidea</taxon>
        <taxon>Planorbidae</taxon>
        <taxon>Biomphalaria</taxon>
    </lineage>
</organism>
<dbReference type="PANTHER" id="PTHR34524:SF6">
    <property type="entry name" value="CALCYPHOSINE LIKE"/>
    <property type="match status" value="1"/>
</dbReference>
<feature type="domain" description="EF-hand" evidence="4">
    <location>
        <begin position="1"/>
        <end position="24"/>
    </location>
</feature>
<dbReference type="GO" id="GO:0005509">
    <property type="term" value="F:calcium ion binding"/>
    <property type="evidence" value="ECO:0007669"/>
    <property type="project" value="InterPro"/>
</dbReference>
<protein>
    <submittedName>
        <fullName evidence="5">Calcium-binding mitochondrial carrier protein SCaMC-2</fullName>
    </submittedName>
</protein>
<proteinExistence type="predicted"/>
<evidence type="ECO:0000313" key="6">
    <source>
        <dbReference type="Proteomes" id="UP001233172"/>
    </source>
</evidence>
<dbReference type="EMBL" id="JASAOG010000186">
    <property type="protein sequence ID" value="KAK0045117.1"/>
    <property type="molecule type" value="Genomic_DNA"/>
</dbReference>
<dbReference type="PANTHER" id="PTHR34524">
    <property type="entry name" value="CALCYPHOSIN"/>
    <property type="match status" value="1"/>
</dbReference>
<evidence type="ECO:0000256" key="1">
    <source>
        <dbReference type="ARBA" id="ARBA00022723"/>
    </source>
</evidence>
<dbReference type="FunFam" id="1.10.238.10:FF:000028">
    <property type="entry name" value="Putative calcium-binding mitochondrial carrier protein scamc-2"/>
    <property type="match status" value="1"/>
</dbReference>
<dbReference type="InterPro" id="IPR011992">
    <property type="entry name" value="EF-hand-dom_pair"/>
</dbReference>
<keyword evidence="1" id="KW-0479">Metal-binding</keyword>
<name>A0AAD8AZA1_BIOPF</name>
<dbReference type="PROSITE" id="PS00018">
    <property type="entry name" value="EF_HAND_1"/>
    <property type="match status" value="1"/>
</dbReference>
<reference evidence="5" key="2">
    <citation type="submission" date="2023-04" db="EMBL/GenBank/DDBJ databases">
        <authorList>
            <person name="Bu L."/>
            <person name="Lu L."/>
            <person name="Laidemitt M.R."/>
            <person name="Zhang S.M."/>
            <person name="Mutuku M."/>
            <person name="Mkoji G."/>
            <person name="Steinauer M."/>
            <person name="Loker E.S."/>
        </authorList>
    </citation>
    <scope>NUCLEOTIDE SEQUENCE</scope>
    <source>
        <strain evidence="5">KasaAsao</strain>
        <tissue evidence="5">Whole Snail</tissue>
    </source>
</reference>
<evidence type="ECO:0000259" key="4">
    <source>
        <dbReference type="PROSITE" id="PS50222"/>
    </source>
</evidence>
<dbReference type="Proteomes" id="UP001233172">
    <property type="component" value="Unassembled WGS sequence"/>
</dbReference>
<dbReference type="Gene3D" id="1.10.238.10">
    <property type="entry name" value="EF-hand"/>
    <property type="match status" value="2"/>
</dbReference>
<accession>A0AAD8AZA1</accession>
<evidence type="ECO:0000256" key="2">
    <source>
        <dbReference type="ARBA" id="ARBA00022737"/>
    </source>
</evidence>
<evidence type="ECO:0000256" key="3">
    <source>
        <dbReference type="ARBA" id="ARBA00022837"/>
    </source>
</evidence>
<keyword evidence="6" id="KW-1185">Reference proteome</keyword>
<feature type="domain" description="EF-hand" evidence="4">
    <location>
        <begin position="25"/>
        <end position="60"/>
    </location>
</feature>